<dbReference type="InterPro" id="IPR036320">
    <property type="entry name" value="Glycosyl_Trfase_fam3_N_dom_sf"/>
</dbReference>
<dbReference type="Gene3D" id="1.20.970.10">
    <property type="entry name" value="Transferase, Pyrimidine Nucleoside Phosphorylase, Chain C"/>
    <property type="match status" value="1"/>
</dbReference>
<organism evidence="8 9">
    <name type="scientific">Methylocystis borbori</name>
    <dbReference type="NCBI Taxonomy" id="3118750"/>
    <lineage>
        <taxon>Bacteria</taxon>
        <taxon>Pseudomonadati</taxon>
        <taxon>Pseudomonadota</taxon>
        <taxon>Alphaproteobacteria</taxon>
        <taxon>Hyphomicrobiales</taxon>
        <taxon>Methylocystaceae</taxon>
        <taxon>Methylocystis</taxon>
    </lineage>
</organism>
<dbReference type="GO" id="GO:0004048">
    <property type="term" value="F:anthranilate phosphoribosyltransferase activity"/>
    <property type="evidence" value="ECO:0007669"/>
    <property type="project" value="UniProtKB-EC"/>
</dbReference>
<comment type="function">
    <text evidence="5">Catalyzes the transfer of the phosphoribosyl group of 5-phosphorylribose-1-pyrophosphate (PRPP) to anthranilate to yield N-(5'-phosphoribosyl)-anthranilate (PRA).</text>
</comment>
<feature type="binding site" evidence="5">
    <location>
        <begin position="91"/>
        <end position="94"/>
    </location>
    <ligand>
        <name>5-phospho-alpha-D-ribose 1-diphosphate</name>
        <dbReference type="ChEBI" id="CHEBI:58017"/>
    </ligand>
</feature>
<comment type="pathway">
    <text evidence="5">Amino-acid biosynthesis; L-tryptophan biosynthesis; L-tryptophan from chorismate: step 2/5.</text>
</comment>
<evidence type="ECO:0000256" key="1">
    <source>
        <dbReference type="ARBA" id="ARBA00022605"/>
    </source>
</evidence>
<feature type="binding site" evidence="5">
    <location>
        <begin position="84"/>
        <end position="85"/>
    </location>
    <ligand>
        <name>5-phospho-alpha-D-ribose 1-diphosphate</name>
        <dbReference type="ChEBI" id="CHEBI:58017"/>
    </ligand>
</feature>
<feature type="binding site" evidence="5">
    <location>
        <position position="226"/>
    </location>
    <ligand>
        <name>Mg(2+)</name>
        <dbReference type="ChEBI" id="CHEBI:18420"/>
        <label>2</label>
    </ligand>
</feature>
<protein>
    <recommendedName>
        <fullName evidence="5">Anthranilate phosphoribosyltransferase</fullName>
        <ecNumber evidence="5">2.4.2.18</ecNumber>
    </recommendedName>
</protein>
<proteinExistence type="inferred from homology"/>
<dbReference type="EMBL" id="JAZHYN010000011">
    <property type="protein sequence ID" value="MEF3366026.1"/>
    <property type="molecule type" value="Genomic_DNA"/>
</dbReference>
<feature type="domain" description="Glycosyl transferase family 3" evidence="6">
    <location>
        <begin position="76"/>
        <end position="324"/>
    </location>
</feature>
<comment type="similarity">
    <text evidence="5">Belongs to the anthranilate phosphoribosyltransferase family.</text>
</comment>
<comment type="caution">
    <text evidence="5">Lacks conserved residue(s) required for the propagation of feature annotation.</text>
</comment>
<evidence type="ECO:0000259" key="6">
    <source>
        <dbReference type="Pfam" id="PF00591"/>
    </source>
</evidence>
<feature type="binding site" evidence="5">
    <location>
        <position position="81"/>
    </location>
    <ligand>
        <name>anthranilate</name>
        <dbReference type="ChEBI" id="CHEBI:16567"/>
        <label>1</label>
    </ligand>
</feature>
<gene>
    <name evidence="5 8" type="primary">trpD</name>
    <name evidence="8" type="ORF">V3H18_05700</name>
</gene>
<dbReference type="Pfam" id="PF02885">
    <property type="entry name" value="Glycos_trans_3N"/>
    <property type="match status" value="1"/>
</dbReference>
<evidence type="ECO:0000256" key="3">
    <source>
        <dbReference type="ARBA" id="ARBA00022679"/>
    </source>
</evidence>
<dbReference type="InterPro" id="IPR005940">
    <property type="entry name" value="Anthranilate_Pribosyl_Tfrase"/>
</dbReference>
<dbReference type="Pfam" id="PF00591">
    <property type="entry name" value="Glycos_transf_3"/>
    <property type="match status" value="1"/>
</dbReference>
<keyword evidence="9" id="KW-1185">Reference proteome</keyword>
<dbReference type="SUPFAM" id="SSF47648">
    <property type="entry name" value="Nucleoside phosphorylase/phosphoribosyltransferase N-terminal domain"/>
    <property type="match status" value="1"/>
</dbReference>
<dbReference type="Proteomes" id="UP001350748">
    <property type="component" value="Unassembled WGS sequence"/>
</dbReference>
<feature type="binding site" evidence="5">
    <location>
        <position position="89"/>
    </location>
    <ligand>
        <name>5-phospho-alpha-D-ribose 1-diphosphate</name>
        <dbReference type="ChEBI" id="CHEBI:58017"/>
    </ligand>
</feature>
<comment type="cofactor">
    <cofactor evidence="5">
        <name>Mg(2+)</name>
        <dbReference type="ChEBI" id="CHEBI:18420"/>
    </cofactor>
    <text evidence="5">Binds 2 magnesium ions per monomer.</text>
</comment>
<accession>A0ABU7XHR3</accession>
<keyword evidence="4 5" id="KW-0822">Tryptophan biosynthesis</keyword>
<dbReference type="SUPFAM" id="SSF52418">
    <property type="entry name" value="Nucleoside phosphorylase/phosphoribosyltransferase catalytic domain"/>
    <property type="match status" value="1"/>
</dbReference>
<keyword evidence="3 5" id="KW-0808">Transferase</keyword>
<evidence type="ECO:0000256" key="2">
    <source>
        <dbReference type="ARBA" id="ARBA00022676"/>
    </source>
</evidence>
<dbReference type="InterPro" id="IPR017459">
    <property type="entry name" value="Glycosyl_Trfase_fam3_N_dom"/>
</dbReference>
<feature type="binding site" evidence="5">
    <location>
        <position position="93"/>
    </location>
    <ligand>
        <name>Mg(2+)</name>
        <dbReference type="ChEBI" id="CHEBI:18420"/>
        <label>1</label>
    </ligand>
</feature>
<keyword evidence="5" id="KW-0479">Metal-binding</keyword>
<comment type="caution">
    <text evidence="8">The sequence shown here is derived from an EMBL/GenBank/DDBJ whole genome shotgun (WGS) entry which is preliminary data.</text>
</comment>
<keyword evidence="5" id="KW-0057">Aromatic amino acid biosynthesis</keyword>
<sequence length="344" mass="35036">MTDFKPYIAALASGAPLAREETRAAFALIFEGAATPAQLGAFLMGLRMRGETVDEIIGAAQAMRAAMTPVDAPLGAIDIVGTGGDGAGTYNISTLAAIIAAAAGALVAKHGGKAASSLSGASDVLGELGVGVGIAPQDAAACLREAGLCFMAASAHHPAMRHAAPIRSELGVRTIFNILGPLCNPARVERQTIGVFSRDRLAPLAQALAELGAKRVWLLHGSDGLDEATTTGETHVVALEDGAIRAFDIAPEDAGLPRATAQALVGGDPAHNAKALRAVLDGAKNAYRDIAVLNAAIALVVAERAADIREGAELAARALDSGAAREKLEALIRCSNRKPLNRAG</sequence>
<evidence type="ECO:0000313" key="8">
    <source>
        <dbReference type="EMBL" id="MEF3366026.1"/>
    </source>
</evidence>
<feature type="binding site" evidence="5">
    <location>
        <position position="121"/>
    </location>
    <ligand>
        <name>5-phospho-alpha-D-ribose 1-diphosphate</name>
        <dbReference type="ChEBI" id="CHEBI:58017"/>
    </ligand>
</feature>
<feature type="binding site" evidence="5">
    <location>
        <position position="227"/>
    </location>
    <ligand>
        <name>Mg(2+)</name>
        <dbReference type="ChEBI" id="CHEBI:18420"/>
        <label>1</label>
    </ligand>
</feature>
<feature type="binding site" evidence="5">
    <location>
        <position position="81"/>
    </location>
    <ligand>
        <name>5-phospho-alpha-D-ribose 1-diphosphate</name>
        <dbReference type="ChEBI" id="CHEBI:58017"/>
    </ligand>
</feature>
<keyword evidence="1 5" id="KW-0028">Amino-acid biosynthesis</keyword>
<comment type="subunit">
    <text evidence="5">Homodimer.</text>
</comment>
<keyword evidence="2 5" id="KW-0328">Glycosyltransferase</keyword>
<reference evidence="8 9" key="1">
    <citation type="submission" date="2024-02" db="EMBL/GenBank/DDBJ databases">
        <authorList>
            <person name="Grouzdev D."/>
        </authorList>
    </citation>
    <scope>NUCLEOTIDE SEQUENCE [LARGE SCALE GENOMIC DNA]</scope>
    <source>
        <strain evidence="8 9">9N</strain>
    </source>
</reference>
<evidence type="ECO:0000256" key="4">
    <source>
        <dbReference type="ARBA" id="ARBA00022822"/>
    </source>
</evidence>
<feature type="binding site" evidence="5">
    <location>
        <position position="227"/>
    </location>
    <ligand>
        <name>Mg(2+)</name>
        <dbReference type="ChEBI" id="CHEBI:18420"/>
        <label>2</label>
    </ligand>
</feature>
<dbReference type="InterPro" id="IPR000312">
    <property type="entry name" value="Glycosyl_Trfase_fam3"/>
</dbReference>
<dbReference type="Gene3D" id="3.40.1030.10">
    <property type="entry name" value="Nucleoside phosphorylase/phosphoribosyltransferase catalytic domain"/>
    <property type="match status" value="1"/>
</dbReference>
<dbReference type="RefSeq" id="WP_332080992.1">
    <property type="nucleotide sequence ID" value="NZ_JAZHYN010000011.1"/>
</dbReference>
<dbReference type="PANTHER" id="PTHR43285:SF2">
    <property type="entry name" value="ANTHRANILATE PHOSPHORIBOSYLTRANSFERASE"/>
    <property type="match status" value="1"/>
</dbReference>
<dbReference type="NCBIfam" id="TIGR01245">
    <property type="entry name" value="trpD"/>
    <property type="match status" value="1"/>
</dbReference>
<dbReference type="InterPro" id="IPR035902">
    <property type="entry name" value="Nuc_phospho_transferase"/>
</dbReference>
<dbReference type="HAMAP" id="MF_00211">
    <property type="entry name" value="TrpD"/>
    <property type="match status" value="1"/>
</dbReference>
<feature type="binding site" evidence="5">
    <location>
        <begin position="109"/>
        <end position="117"/>
    </location>
    <ligand>
        <name>5-phospho-alpha-D-ribose 1-diphosphate</name>
        <dbReference type="ChEBI" id="CHEBI:58017"/>
    </ligand>
</feature>
<dbReference type="EC" id="2.4.2.18" evidence="5"/>
<evidence type="ECO:0000259" key="7">
    <source>
        <dbReference type="Pfam" id="PF02885"/>
    </source>
</evidence>
<evidence type="ECO:0000313" key="9">
    <source>
        <dbReference type="Proteomes" id="UP001350748"/>
    </source>
</evidence>
<evidence type="ECO:0000256" key="5">
    <source>
        <dbReference type="HAMAP-Rule" id="MF_00211"/>
    </source>
</evidence>
<feature type="binding site" evidence="5">
    <location>
        <position position="167"/>
    </location>
    <ligand>
        <name>anthranilate</name>
        <dbReference type="ChEBI" id="CHEBI:16567"/>
        <label>2</label>
    </ligand>
</feature>
<keyword evidence="5" id="KW-0460">Magnesium</keyword>
<comment type="catalytic activity">
    <reaction evidence="5">
        <text>N-(5-phospho-beta-D-ribosyl)anthranilate + diphosphate = 5-phospho-alpha-D-ribose 1-diphosphate + anthranilate</text>
        <dbReference type="Rhea" id="RHEA:11768"/>
        <dbReference type="ChEBI" id="CHEBI:16567"/>
        <dbReference type="ChEBI" id="CHEBI:18277"/>
        <dbReference type="ChEBI" id="CHEBI:33019"/>
        <dbReference type="ChEBI" id="CHEBI:58017"/>
        <dbReference type="EC" id="2.4.2.18"/>
    </reaction>
</comment>
<dbReference type="PANTHER" id="PTHR43285">
    <property type="entry name" value="ANTHRANILATE PHOSPHORIBOSYLTRANSFERASE"/>
    <property type="match status" value="1"/>
</dbReference>
<name>A0ABU7XHR3_9HYPH</name>
<feature type="domain" description="Glycosyl transferase family 3 N-terminal" evidence="7">
    <location>
        <begin position="5"/>
        <end position="66"/>
    </location>
</feature>